<proteinExistence type="predicted"/>
<dbReference type="Proteomes" id="UP001596513">
    <property type="component" value="Unassembled WGS sequence"/>
</dbReference>
<dbReference type="InterPro" id="IPR050583">
    <property type="entry name" value="Mycobacterial_A85_antigen"/>
</dbReference>
<dbReference type="SUPFAM" id="SSF53474">
    <property type="entry name" value="alpha/beta-Hydrolases"/>
    <property type="match status" value="1"/>
</dbReference>
<dbReference type="PANTHER" id="PTHR48098">
    <property type="entry name" value="ENTEROCHELIN ESTERASE-RELATED"/>
    <property type="match status" value="1"/>
</dbReference>
<dbReference type="EMBL" id="JBHTEK010000001">
    <property type="protein sequence ID" value="MFC7669644.1"/>
    <property type="molecule type" value="Genomic_DNA"/>
</dbReference>
<dbReference type="Pfam" id="PF00756">
    <property type="entry name" value="Esterase"/>
    <property type="match status" value="1"/>
</dbReference>
<sequence>MAQFLKPRRWAAALPLLLALVAADSPNPTNPGRIEHLGDFPSRFVKARNVDVWLPDGYPQPGTRYAVLYMHDGQNLFDPKKAGYGVAWEIDSTLAVLGQQGKVRPCIVVGIWNTERRFPEYTPAKPYYAMSAAQRTQIELERPGPPLSDDYLKFIVRELKPYVDQHFPTSPRRADTFVAGSSMGGLISLYAALEYPKVFGGAACFSTHWPLSLKANSPAFTSAIVQYLGQKLPRRRKPKLYFDYGSATLDAWYEPHRLRVDSVLRAHHYGPGTWQTRSFPGAPHNEAAWKKRTPLALQFLLRR</sequence>
<evidence type="ECO:0000313" key="3">
    <source>
        <dbReference type="Proteomes" id="UP001596513"/>
    </source>
</evidence>
<evidence type="ECO:0000256" key="1">
    <source>
        <dbReference type="SAM" id="SignalP"/>
    </source>
</evidence>
<dbReference type="InterPro" id="IPR029058">
    <property type="entry name" value="AB_hydrolase_fold"/>
</dbReference>
<dbReference type="InterPro" id="IPR000801">
    <property type="entry name" value="Esterase-like"/>
</dbReference>
<feature type="chain" id="PRO_5046872486" evidence="1">
    <location>
        <begin position="23"/>
        <end position="303"/>
    </location>
</feature>
<name>A0ABW2UBB9_9BACT</name>
<keyword evidence="2" id="KW-0378">Hydrolase</keyword>
<comment type="caution">
    <text evidence="2">The sequence shown here is derived from an EMBL/GenBank/DDBJ whole genome shotgun (WGS) entry which is preliminary data.</text>
</comment>
<dbReference type="PANTHER" id="PTHR48098:SF6">
    <property type="entry name" value="FERRI-BACILLIBACTIN ESTERASE BESA"/>
    <property type="match status" value="1"/>
</dbReference>
<keyword evidence="3" id="KW-1185">Reference proteome</keyword>
<dbReference type="Gene3D" id="3.40.50.1820">
    <property type="entry name" value="alpha/beta hydrolase"/>
    <property type="match status" value="1"/>
</dbReference>
<accession>A0ABW2UBB9</accession>
<keyword evidence="1" id="KW-0732">Signal</keyword>
<gene>
    <name evidence="2" type="ORF">ACFQT0_21445</name>
</gene>
<protein>
    <submittedName>
        <fullName evidence="2">Alpha/beta hydrolase</fullName>
    </submittedName>
</protein>
<reference evidence="3" key="1">
    <citation type="journal article" date="2019" name="Int. J. Syst. Evol. Microbiol.">
        <title>The Global Catalogue of Microorganisms (GCM) 10K type strain sequencing project: providing services to taxonomists for standard genome sequencing and annotation.</title>
        <authorList>
            <consortium name="The Broad Institute Genomics Platform"/>
            <consortium name="The Broad Institute Genome Sequencing Center for Infectious Disease"/>
            <person name="Wu L."/>
            <person name="Ma J."/>
        </authorList>
    </citation>
    <scope>NUCLEOTIDE SEQUENCE [LARGE SCALE GENOMIC DNA]</scope>
    <source>
        <strain evidence="3">JCM 19635</strain>
    </source>
</reference>
<organism evidence="2 3">
    <name type="scientific">Hymenobacter humi</name>
    <dbReference type="NCBI Taxonomy" id="1411620"/>
    <lineage>
        <taxon>Bacteria</taxon>
        <taxon>Pseudomonadati</taxon>
        <taxon>Bacteroidota</taxon>
        <taxon>Cytophagia</taxon>
        <taxon>Cytophagales</taxon>
        <taxon>Hymenobacteraceae</taxon>
        <taxon>Hymenobacter</taxon>
    </lineage>
</organism>
<feature type="signal peptide" evidence="1">
    <location>
        <begin position="1"/>
        <end position="22"/>
    </location>
</feature>
<dbReference type="RefSeq" id="WP_380205135.1">
    <property type="nucleotide sequence ID" value="NZ_JBHTEK010000001.1"/>
</dbReference>
<dbReference type="GO" id="GO:0016787">
    <property type="term" value="F:hydrolase activity"/>
    <property type="evidence" value="ECO:0007669"/>
    <property type="project" value="UniProtKB-KW"/>
</dbReference>
<evidence type="ECO:0000313" key="2">
    <source>
        <dbReference type="EMBL" id="MFC7669644.1"/>
    </source>
</evidence>